<dbReference type="InterPro" id="IPR019587">
    <property type="entry name" value="Polyketide_cyclase/dehydratase"/>
</dbReference>
<dbReference type="SUPFAM" id="SSF55961">
    <property type="entry name" value="Bet v1-like"/>
    <property type="match status" value="2"/>
</dbReference>
<keyword evidence="3" id="KW-1185">Reference proteome</keyword>
<evidence type="ECO:0000313" key="2">
    <source>
        <dbReference type="EMBL" id="MDS0301322.1"/>
    </source>
</evidence>
<feature type="region of interest" description="Disordered" evidence="1">
    <location>
        <begin position="1"/>
        <end position="22"/>
    </location>
</feature>
<proteinExistence type="predicted"/>
<evidence type="ECO:0000313" key="3">
    <source>
        <dbReference type="Proteomes" id="UP001257060"/>
    </source>
</evidence>
<dbReference type="RefSeq" id="WP_310926204.1">
    <property type="nucleotide sequence ID" value="NZ_JAMQOP010000006.1"/>
</dbReference>
<accession>A0ABU2GKH5</accession>
<dbReference type="Pfam" id="PF10604">
    <property type="entry name" value="Polyketide_cyc2"/>
    <property type="match status" value="2"/>
</dbReference>
<dbReference type="Gene3D" id="3.30.530.20">
    <property type="match status" value="2"/>
</dbReference>
<name>A0ABU2GKH5_9EURY</name>
<dbReference type="Proteomes" id="UP001257060">
    <property type="component" value="Unassembled WGS sequence"/>
</dbReference>
<organism evidence="2 3">
    <name type="scientific">Halogeometricum salsisoli</name>
    <dbReference type="NCBI Taxonomy" id="2950536"/>
    <lineage>
        <taxon>Archaea</taxon>
        <taxon>Methanobacteriati</taxon>
        <taxon>Methanobacteriota</taxon>
        <taxon>Stenosarchaea group</taxon>
        <taxon>Halobacteria</taxon>
        <taxon>Halobacteriales</taxon>
        <taxon>Haloferacaceae</taxon>
        <taxon>Halogeometricum</taxon>
    </lineage>
</organism>
<evidence type="ECO:0000256" key="1">
    <source>
        <dbReference type="SAM" id="MobiDB-lite"/>
    </source>
</evidence>
<comment type="caution">
    <text evidence="2">The sequence shown here is derived from an EMBL/GenBank/DDBJ whole genome shotgun (WGS) entry which is preliminary data.</text>
</comment>
<protein>
    <submittedName>
        <fullName evidence="2">SRPBCC family protein</fullName>
    </submittedName>
</protein>
<sequence>MKAASSGPNHAGTPSTASNRTLNTVVIPMTRRKLTIDRPGGSDQTTTEFDVIGESPVDASLLRIEHATASVEIQAEPEAFFDAFTRFAQYDRWTPEMQGSAHWLTIEEGGPGSKFIAYDKPGTTHLAHYGEVIDVDRPNRFEWRAPFSEWQRAYIGTELEIEETDQGTATVSETLYFDVREEHLPVLAGFTGTASLQEERVESFLETRLRGLDSLLKENDIPDDERSFLFTEARTVAGDWAGRISDGEWVRVLYADGEVDFDAPADEVFNAFSRFARYADWTRDIHVGCEWLDVKEGGVGSRFLIWEKPGDRHVMHYGVVTECERNRRFTWRAPFAEWGKVFLGTSLQLTPRADGGTTAYHVLYVDLPVEYLPVFGGFGTLPGFDLEFETFHIYEEADGFQRLMENDEFTEEDTSYLFDKDDQIAHDWPMQEGRPWPDRALTLEPDRTISYEKLLVELSEVFAEALPSPKFTREYRDLKRLWAHADQEGAE</sequence>
<dbReference type="EMBL" id="JAMQOP010000006">
    <property type="protein sequence ID" value="MDS0301322.1"/>
    <property type="molecule type" value="Genomic_DNA"/>
</dbReference>
<reference evidence="2 3" key="1">
    <citation type="submission" date="2022-06" db="EMBL/GenBank/DDBJ databases">
        <title>Halogeometricum sp. a new haloarchaeum isolate from saline soil.</title>
        <authorList>
            <person name="Strakova D."/>
            <person name="Galisteo C."/>
            <person name="Sanchez-Porro C."/>
            <person name="Ventosa A."/>
        </authorList>
    </citation>
    <scope>NUCLEOTIDE SEQUENCE [LARGE SCALE GENOMIC DNA]</scope>
    <source>
        <strain evidence="2 3">S1BR25-6</strain>
    </source>
</reference>
<dbReference type="CDD" id="cd07812">
    <property type="entry name" value="SRPBCC"/>
    <property type="match status" value="2"/>
</dbReference>
<dbReference type="InterPro" id="IPR023393">
    <property type="entry name" value="START-like_dom_sf"/>
</dbReference>
<gene>
    <name evidence="2" type="ORF">NDI76_21545</name>
</gene>